<dbReference type="PANTHER" id="PTHR15336:SF0">
    <property type="entry name" value="CYTOCHROME B-C1 COMPLEX SUBUNIT 6, MITOCHONDRIAL"/>
    <property type="match status" value="1"/>
</dbReference>
<dbReference type="InterPro" id="IPR003422">
    <property type="entry name" value="Cyt_b-c1_6"/>
</dbReference>
<dbReference type="SUPFAM" id="SSF81531">
    <property type="entry name" value="Non-heme 11 kDa protein of cytochrome bc1 complex (Ubiquinol-cytochrome c reductase)"/>
    <property type="match status" value="1"/>
</dbReference>
<comment type="similarity">
    <text evidence="2">Belongs to the UQCRH/QCR6 family.</text>
</comment>
<dbReference type="InterPro" id="IPR036811">
    <property type="entry name" value="Ubol_cytC_Rdtase_hinge_dom_sf"/>
</dbReference>
<keyword evidence="4" id="KW-0679">Respiratory chain</keyword>
<keyword evidence="6" id="KW-0249">Electron transport</keyword>
<reference evidence="13 14" key="1">
    <citation type="submission" date="2018-10" db="EMBL/GenBank/DDBJ databases">
        <title>Fifty Aureobasidium pullulans genomes reveal a recombining polyextremotolerant generalist.</title>
        <authorList>
            <person name="Gostincar C."/>
            <person name="Turk M."/>
            <person name="Zajc J."/>
            <person name="Gunde-Cimerman N."/>
        </authorList>
    </citation>
    <scope>NUCLEOTIDE SEQUENCE [LARGE SCALE GENOMIC DNA]</scope>
    <source>
        <strain evidence="13 14">EXF-3403</strain>
    </source>
</reference>
<evidence type="ECO:0000256" key="7">
    <source>
        <dbReference type="ARBA" id="ARBA00023128"/>
    </source>
</evidence>
<dbReference type="InterPro" id="IPR023184">
    <property type="entry name" value="Ubol_cytC_Rdtase_hinge_dom"/>
</dbReference>
<evidence type="ECO:0000256" key="8">
    <source>
        <dbReference type="ARBA" id="ARBA00023136"/>
    </source>
</evidence>
<keyword evidence="3" id="KW-0813">Transport</keyword>
<dbReference type="GO" id="GO:0006122">
    <property type="term" value="P:mitochondrial electron transport, ubiquinol to cytochrome c"/>
    <property type="evidence" value="ECO:0007669"/>
    <property type="project" value="InterPro"/>
</dbReference>
<evidence type="ECO:0000313" key="14">
    <source>
        <dbReference type="Proteomes" id="UP000310039"/>
    </source>
</evidence>
<comment type="caution">
    <text evidence="13">The sequence shown here is derived from an EMBL/GenBank/DDBJ whole genome shotgun (WGS) entry which is preliminary data.</text>
</comment>
<dbReference type="Pfam" id="PF02320">
    <property type="entry name" value="UCR_hinge"/>
    <property type="match status" value="1"/>
</dbReference>
<feature type="region of interest" description="Disordered" evidence="11">
    <location>
        <begin position="101"/>
        <end position="145"/>
    </location>
</feature>
<evidence type="ECO:0000313" key="13">
    <source>
        <dbReference type="EMBL" id="THZ87755.1"/>
    </source>
</evidence>
<evidence type="ECO:0000256" key="11">
    <source>
        <dbReference type="SAM" id="MobiDB-lite"/>
    </source>
</evidence>
<dbReference type="Gene3D" id="1.10.287.20">
    <property type="entry name" value="Ubiquinol-cytochrome C reductase hinge domain"/>
    <property type="match status" value="1"/>
</dbReference>
<feature type="compositionally biased region" description="Basic and acidic residues" evidence="11">
    <location>
        <begin position="683"/>
        <end position="692"/>
    </location>
</feature>
<feature type="compositionally biased region" description="Basic and acidic residues" evidence="11">
    <location>
        <begin position="617"/>
        <end position="635"/>
    </location>
</feature>
<feature type="region of interest" description="Disordered" evidence="11">
    <location>
        <begin position="373"/>
        <end position="436"/>
    </location>
</feature>
<feature type="region of interest" description="Disordered" evidence="11">
    <location>
        <begin position="161"/>
        <end position="194"/>
    </location>
</feature>
<evidence type="ECO:0000256" key="2">
    <source>
        <dbReference type="ARBA" id="ARBA00006498"/>
    </source>
</evidence>
<feature type="domain" description="Ubiquinol-cytochrome C reductase hinge" evidence="12">
    <location>
        <begin position="683"/>
        <end position="749"/>
    </location>
</feature>
<evidence type="ECO:0000256" key="1">
    <source>
        <dbReference type="ARBA" id="ARBA00004137"/>
    </source>
</evidence>
<organism evidence="13 14">
    <name type="scientific">Aureobasidium pullulans</name>
    <name type="common">Black yeast</name>
    <name type="synonym">Pullularia pullulans</name>
    <dbReference type="NCBI Taxonomy" id="5580"/>
    <lineage>
        <taxon>Eukaryota</taxon>
        <taxon>Fungi</taxon>
        <taxon>Dikarya</taxon>
        <taxon>Ascomycota</taxon>
        <taxon>Pezizomycotina</taxon>
        <taxon>Dothideomycetes</taxon>
        <taxon>Dothideomycetidae</taxon>
        <taxon>Dothideales</taxon>
        <taxon>Saccotheciaceae</taxon>
        <taxon>Aureobasidium</taxon>
    </lineage>
</organism>
<feature type="compositionally biased region" description="Acidic residues" evidence="11">
    <location>
        <begin position="662"/>
        <end position="682"/>
    </location>
</feature>
<accession>A0A4S9Y6T9</accession>
<evidence type="ECO:0000256" key="10">
    <source>
        <dbReference type="ARBA" id="ARBA00044246"/>
    </source>
</evidence>
<feature type="compositionally biased region" description="Low complexity" evidence="11">
    <location>
        <begin position="178"/>
        <end position="194"/>
    </location>
</feature>
<feature type="compositionally biased region" description="Basic and acidic residues" evidence="11">
    <location>
        <begin position="414"/>
        <end position="436"/>
    </location>
</feature>
<comment type="subcellular location">
    <subcellularLocation>
        <location evidence="1">Mitochondrion inner membrane</location>
        <topology evidence="1">Peripheral membrane protein</topology>
        <orientation evidence="1">Intermembrane side</orientation>
    </subcellularLocation>
</comment>
<evidence type="ECO:0000256" key="9">
    <source>
        <dbReference type="ARBA" id="ARBA00044155"/>
    </source>
</evidence>
<evidence type="ECO:0000256" key="4">
    <source>
        <dbReference type="ARBA" id="ARBA00022660"/>
    </source>
</evidence>
<name>A0A4S9Y6T9_AURPU</name>
<dbReference type="GO" id="GO:0005743">
    <property type="term" value="C:mitochondrial inner membrane"/>
    <property type="evidence" value="ECO:0007669"/>
    <property type="project" value="UniProtKB-SubCell"/>
</dbReference>
<feature type="compositionally biased region" description="Low complexity" evidence="11">
    <location>
        <begin position="116"/>
        <end position="129"/>
    </location>
</feature>
<dbReference type="AlphaFoldDB" id="A0A4S9Y6T9"/>
<dbReference type="PANTHER" id="PTHR15336">
    <property type="entry name" value="UBIQUINOL-CYTOCHROME C REDUCTASE COMPLEX 7.8 KDA PROTEIN"/>
    <property type="match status" value="1"/>
</dbReference>
<evidence type="ECO:0000259" key="12">
    <source>
        <dbReference type="Pfam" id="PF02320"/>
    </source>
</evidence>
<feature type="region of interest" description="Disordered" evidence="11">
    <location>
        <begin position="570"/>
        <end position="692"/>
    </location>
</feature>
<feature type="region of interest" description="Disordered" evidence="11">
    <location>
        <begin position="328"/>
        <end position="350"/>
    </location>
</feature>
<protein>
    <recommendedName>
        <fullName evidence="9">Cytochrome b-c1 complex subunit 6, mitochondrial</fullName>
    </recommendedName>
    <alternativeName>
        <fullName evidence="10">Complex III subunit 6</fullName>
    </alternativeName>
</protein>
<proteinExistence type="inferred from homology"/>
<keyword evidence="8" id="KW-0472">Membrane</keyword>
<dbReference type="EMBL" id="QZBT01000012">
    <property type="protein sequence ID" value="THZ87755.1"/>
    <property type="molecule type" value="Genomic_DNA"/>
</dbReference>
<sequence length="750" mass="82492">MASIVEKQLQSLLDGFDALRLEYQRVYSRCATLESQLYTAKSQYSRLADQSPEKAQPLDLSASPAFPLAVDFESLINSSKIVDASRRDKITAASRTTNSLRSTGVAIHSGPSADKPSAPTSSAAMPSISESPLEQDFTVPGTPSRLDCPFASMERRKLSSHAASVVSRYKPESVRQPRTSGSRINGRRGSSSARNSVIDPIREVCAMDSHKKNPDVEPSVQGSSTDKVCPIRFLDQHSPEEVAAYFELHKHELPRSHEICVKRYQSNEEQIRQLDAKYGNIVSMIQGLGQKHVSLLPENLGDDHYEAEEEFDDDGGASNEKIRKWASTVYTGPDAPPEEETEEDRLPRFDRPLRDVRLGESPSRPWGIQVPIDARERQHSVTSNVAAATVPEKPQQPAETRAERPKGRCPFGFDEQKSPSQEGKEDAGIEKPAEEKGTVPEVEKLEAKPTFIRQANFEPTAEKMAGEQPVFIKTETGEQKQQAQMVFTGPVFIGYSVQEAMAFAARASSSSERAGKRRKVRRLFDSTPANTFTSRHITATMGIFDYVSDLYSSLSIQSCEAEIQDDMKYASGDFNSDKDQQNGMGTAEQTRGATTRGGVSLSTPAAGTDEESDSEAEANKQDAKKPEPSNEKGHTPGEGGAASGQVGADNAGPHGGPVGKQDDDDEEEEEEDEEEEEEDEPEDPKPKIEEECAKSSECAPYKHHYDHCVERVTKQQEENGKADEDCVEEFFHLAHCATACAAPKLFKVLR</sequence>
<evidence type="ECO:0000256" key="3">
    <source>
        <dbReference type="ARBA" id="ARBA00022448"/>
    </source>
</evidence>
<evidence type="ECO:0000256" key="6">
    <source>
        <dbReference type="ARBA" id="ARBA00022982"/>
    </source>
</evidence>
<dbReference type="FunFam" id="1.10.287.20:FF:000003">
    <property type="entry name" value="Cytochrome b-c1 complex subunit 6"/>
    <property type="match status" value="1"/>
</dbReference>
<evidence type="ECO:0000256" key="5">
    <source>
        <dbReference type="ARBA" id="ARBA00022792"/>
    </source>
</evidence>
<gene>
    <name evidence="13" type="ORF">D6C84_01477</name>
</gene>
<dbReference type="Proteomes" id="UP000310039">
    <property type="component" value="Unassembled WGS sequence"/>
</dbReference>
<feature type="compositionally biased region" description="Polar residues" evidence="11">
    <location>
        <begin position="581"/>
        <end position="593"/>
    </location>
</feature>
<keyword evidence="5" id="KW-0999">Mitochondrion inner membrane</keyword>
<keyword evidence="7" id="KW-0496">Mitochondrion</keyword>